<accession>A0ABP7EDX6</accession>
<organism evidence="1 2">
    <name type="scientific">Streptomyces tremellae</name>
    <dbReference type="NCBI Taxonomy" id="1124239"/>
    <lineage>
        <taxon>Bacteria</taxon>
        <taxon>Bacillati</taxon>
        <taxon>Actinomycetota</taxon>
        <taxon>Actinomycetes</taxon>
        <taxon>Kitasatosporales</taxon>
        <taxon>Streptomycetaceae</taxon>
        <taxon>Streptomyces</taxon>
    </lineage>
</organism>
<comment type="caution">
    <text evidence="1">The sequence shown here is derived from an EMBL/GenBank/DDBJ whole genome shotgun (WGS) entry which is preliminary data.</text>
</comment>
<dbReference type="EMBL" id="BAABEP010000006">
    <property type="protein sequence ID" value="GAA3717828.1"/>
    <property type="molecule type" value="Genomic_DNA"/>
</dbReference>
<reference evidence="2" key="1">
    <citation type="journal article" date="2019" name="Int. J. Syst. Evol. Microbiol.">
        <title>The Global Catalogue of Microorganisms (GCM) 10K type strain sequencing project: providing services to taxonomists for standard genome sequencing and annotation.</title>
        <authorList>
            <consortium name="The Broad Institute Genomics Platform"/>
            <consortium name="The Broad Institute Genome Sequencing Center for Infectious Disease"/>
            <person name="Wu L."/>
            <person name="Ma J."/>
        </authorList>
    </citation>
    <scope>NUCLEOTIDE SEQUENCE [LARGE SCALE GENOMIC DNA]</scope>
    <source>
        <strain evidence="2">JCM 30846</strain>
    </source>
</reference>
<keyword evidence="2" id="KW-1185">Reference proteome</keyword>
<sequence>MTNPIPQVRDLSAPVLLLSHLHTTLAHLPGATFHISPIYPDRLEISLHDDRQAAFDVWRQALALPEPTGHHFSGSSWLRTRGPVWDVEVELIGYLTPDVSLAVLPAEWVAA</sequence>
<evidence type="ECO:0000313" key="1">
    <source>
        <dbReference type="EMBL" id="GAA3717828.1"/>
    </source>
</evidence>
<gene>
    <name evidence="1" type="ORF">GCM10023082_14240</name>
</gene>
<dbReference type="Proteomes" id="UP001499884">
    <property type="component" value="Unassembled WGS sequence"/>
</dbReference>
<protein>
    <submittedName>
        <fullName evidence="1">Uncharacterized protein</fullName>
    </submittedName>
</protein>
<evidence type="ECO:0000313" key="2">
    <source>
        <dbReference type="Proteomes" id="UP001499884"/>
    </source>
</evidence>
<proteinExistence type="predicted"/>
<name>A0ABP7EDX6_9ACTN</name>
<dbReference type="RefSeq" id="WP_345642711.1">
    <property type="nucleotide sequence ID" value="NZ_BAABEP010000006.1"/>
</dbReference>